<organism evidence="2 3">
    <name type="scientific">Candidatus Eisenbergiella merdavium</name>
    <dbReference type="NCBI Taxonomy" id="2838551"/>
    <lineage>
        <taxon>Bacteria</taxon>
        <taxon>Bacillati</taxon>
        <taxon>Bacillota</taxon>
        <taxon>Clostridia</taxon>
        <taxon>Lachnospirales</taxon>
        <taxon>Lachnospiraceae</taxon>
        <taxon>Eisenbergiella</taxon>
    </lineage>
</organism>
<sequence>MIGIKCGIGALAFLLLSASGAVNIAESPAAPSPCVSDTVGYASESTLIENRFLAGEYAVTMRFSIPAQWDYAIREAEAEAPDWGIHILPDGGEASLISVYGQYGTLNVSGFYPDEPAEFSTTAGMTGLRYIREYETPDGEKIVEQDIVFPRMDSGSYGVCIRMPQEVYDAYAQDIEHLLYSVEIDEEPKNP</sequence>
<dbReference type="AlphaFoldDB" id="A0A9D2NJR8"/>
<name>A0A9D2NJR8_9FIRM</name>
<proteinExistence type="predicted"/>
<reference evidence="2" key="2">
    <citation type="submission" date="2021-04" db="EMBL/GenBank/DDBJ databases">
        <authorList>
            <person name="Gilroy R."/>
        </authorList>
    </citation>
    <scope>NUCLEOTIDE SEQUENCE</scope>
    <source>
        <strain evidence="2">USAMLcec2-132</strain>
    </source>
</reference>
<comment type="caution">
    <text evidence="2">The sequence shown here is derived from an EMBL/GenBank/DDBJ whole genome shotgun (WGS) entry which is preliminary data.</text>
</comment>
<dbReference type="EMBL" id="DWWS01000052">
    <property type="protein sequence ID" value="HJC25009.1"/>
    <property type="molecule type" value="Genomic_DNA"/>
</dbReference>
<keyword evidence="1" id="KW-0732">Signal</keyword>
<feature type="signal peptide" evidence="1">
    <location>
        <begin position="1"/>
        <end position="24"/>
    </location>
</feature>
<dbReference type="Proteomes" id="UP000823891">
    <property type="component" value="Unassembled WGS sequence"/>
</dbReference>
<accession>A0A9D2NJR8</accession>
<evidence type="ECO:0000313" key="3">
    <source>
        <dbReference type="Proteomes" id="UP000823891"/>
    </source>
</evidence>
<reference evidence="2" key="1">
    <citation type="journal article" date="2021" name="PeerJ">
        <title>Extensive microbial diversity within the chicken gut microbiome revealed by metagenomics and culture.</title>
        <authorList>
            <person name="Gilroy R."/>
            <person name="Ravi A."/>
            <person name="Getino M."/>
            <person name="Pursley I."/>
            <person name="Horton D.L."/>
            <person name="Alikhan N.F."/>
            <person name="Baker D."/>
            <person name="Gharbi K."/>
            <person name="Hall N."/>
            <person name="Watson M."/>
            <person name="Adriaenssens E.M."/>
            <person name="Foster-Nyarko E."/>
            <person name="Jarju S."/>
            <person name="Secka A."/>
            <person name="Antonio M."/>
            <person name="Oren A."/>
            <person name="Chaudhuri R.R."/>
            <person name="La Ragione R."/>
            <person name="Hildebrand F."/>
            <person name="Pallen M.J."/>
        </authorList>
    </citation>
    <scope>NUCLEOTIDE SEQUENCE</scope>
    <source>
        <strain evidence="2">USAMLcec2-132</strain>
    </source>
</reference>
<gene>
    <name evidence="2" type="ORF">H9761_15120</name>
</gene>
<evidence type="ECO:0000313" key="2">
    <source>
        <dbReference type="EMBL" id="HJC25009.1"/>
    </source>
</evidence>
<protein>
    <submittedName>
        <fullName evidence="2">Uncharacterized protein</fullName>
    </submittedName>
</protein>
<evidence type="ECO:0000256" key="1">
    <source>
        <dbReference type="SAM" id="SignalP"/>
    </source>
</evidence>
<feature type="chain" id="PRO_5038416539" evidence="1">
    <location>
        <begin position="25"/>
        <end position="191"/>
    </location>
</feature>